<dbReference type="GO" id="GO:0016491">
    <property type="term" value="F:oxidoreductase activity"/>
    <property type="evidence" value="ECO:0007669"/>
    <property type="project" value="InterPro"/>
</dbReference>
<dbReference type="Pfam" id="PF00724">
    <property type="entry name" value="Oxidored_FMN"/>
    <property type="match status" value="1"/>
</dbReference>
<feature type="domain" description="NADH:flavin oxidoreductase/NADH oxidase N-terminal" evidence="1">
    <location>
        <begin position="1"/>
        <end position="97"/>
    </location>
</feature>
<reference evidence="2 3" key="1">
    <citation type="submission" date="2016-03" db="EMBL/GenBank/DDBJ databases">
        <title>Comparative genomics of the ectomycorrhizal sister species Rhizopogon vinicolor and Rhizopogon vesiculosus (Basidiomycota: Boletales) reveals a divergence of the mating type B locus.</title>
        <authorList>
            <person name="Mujic A.B."/>
            <person name="Kuo A."/>
            <person name="Tritt A."/>
            <person name="Lipzen A."/>
            <person name="Chen C."/>
            <person name="Johnson J."/>
            <person name="Sharma A."/>
            <person name="Barry K."/>
            <person name="Grigoriev I.V."/>
            <person name="Spatafora J.W."/>
        </authorList>
    </citation>
    <scope>NUCLEOTIDE SEQUENCE [LARGE SCALE GENOMIC DNA]</scope>
    <source>
        <strain evidence="2 3">AM-OR11-056</strain>
    </source>
</reference>
<organism evidence="2 3">
    <name type="scientific">Rhizopogon vesiculosus</name>
    <dbReference type="NCBI Taxonomy" id="180088"/>
    <lineage>
        <taxon>Eukaryota</taxon>
        <taxon>Fungi</taxon>
        <taxon>Dikarya</taxon>
        <taxon>Basidiomycota</taxon>
        <taxon>Agaricomycotina</taxon>
        <taxon>Agaricomycetes</taxon>
        <taxon>Agaricomycetidae</taxon>
        <taxon>Boletales</taxon>
        <taxon>Suillineae</taxon>
        <taxon>Rhizopogonaceae</taxon>
        <taxon>Rhizopogon</taxon>
    </lineage>
</organism>
<keyword evidence="3" id="KW-1185">Reference proteome</keyword>
<gene>
    <name evidence="2" type="ORF">AZE42_13866</name>
</gene>
<dbReference type="EMBL" id="LVVM01002297">
    <property type="protein sequence ID" value="OJA16878.1"/>
    <property type="molecule type" value="Genomic_DNA"/>
</dbReference>
<dbReference type="OrthoDB" id="3007405at2759"/>
<dbReference type="SUPFAM" id="SSF51395">
    <property type="entry name" value="FMN-linked oxidoreductases"/>
    <property type="match status" value="1"/>
</dbReference>
<proteinExistence type="predicted"/>
<dbReference type="Proteomes" id="UP000183567">
    <property type="component" value="Unassembled WGS sequence"/>
</dbReference>
<sequence length="110" mass="12070">MSALTRSRSVPTNVPNDINLEYYTQRARGGAGLITTEGTLISQQGTEWQNAPGIWNQDQIVAWKKITDAVHAEGGVIFSQLWHLGRVSHPDAPEQKASGTVGCQHYSCHK</sequence>
<dbReference type="InterPro" id="IPR001155">
    <property type="entry name" value="OxRdtase_FMN_N"/>
</dbReference>
<protein>
    <recommendedName>
        <fullName evidence="1">NADH:flavin oxidoreductase/NADH oxidase N-terminal domain-containing protein</fullName>
    </recommendedName>
</protein>
<dbReference type="PANTHER" id="PTHR22893">
    <property type="entry name" value="NADH OXIDOREDUCTASE-RELATED"/>
    <property type="match status" value="1"/>
</dbReference>
<dbReference type="GO" id="GO:0010181">
    <property type="term" value="F:FMN binding"/>
    <property type="evidence" value="ECO:0007669"/>
    <property type="project" value="InterPro"/>
</dbReference>
<evidence type="ECO:0000313" key="2">
    <source>
        <dbReference type="EMBL" id="OJA16878.1"/>
    </source>
</evidence>
<evidence type="ECO:0000259" key="1">
    <source>
        <dbReference type="Pfam" id="PF00724"/>
    </source>
</evidence>
<dbReference type="Gene3D" id="3.20.20.70">
    <property type="entry name" value="Aldolase class I"/>
    <property type="match status" value="1"/>
</dbReference>
<name>A0A1J8Q5E2_9AGAM</name>
<dbReference type="STRING" id="180088.A0A1J8Q5E2"/>
<dbReference type="AlphaFoldDB" id="A0A1J8Q5E2"/>
<dbReference type="PANTHER" id="PTHR22893:SF91">
    <property type="entry name" value="NADPH DEHYDROGENASE 2-RELATED"/>
    <property type="match status" value="1"/>
</dbReference>
<dbReference type="InterPro" id="IPR045247">
    <property type="entry name" value="Oye-like"/>
</dbReference>
<dbReference type="InterPro" id="IPR013785">
    <property type="entry name" value="Aldolase_TIM"/>
</dbReference>
<accession>A0A1J8Q5E2</accession>
<evidence type="ECO:0000313" key="3">
    <source>
        <dbReference type="Proteomes" id="UP000183567"/>
    </source>
</evidence>
<comment type="caution">
    <text evidence="2">The sequence shown here is derived from an EMBL/GenBank/DDBJ whole genome shotgun (WGS) entry which is preliminary data.</text>
</comment>